<dbReference type="PANTHER" id="PTHR46702">
    <property type="entry name" value="DNA LIGASE (DUF1666)-RELATED"/>
    <property type="match status" value="1"/>
</dbReference>
<dbReference type="OrthoDB" id="1911656at2759"/>
<dbReference type="PANTHER" id="PTHR46702:SF1">
    <property type="entry name" value="DUF1666 FAMILY PROTEIN (DUF1666)"/>
    <property type="match status" value="1"/>
</dbReference>
<name>A0A6J1DTN2_MOMCH</name>
<sequence length="589" mass="66665">MPLRTIGISASSSALDLIKKKLQDSRTPIASLPVSAPTIAQSDVDLPRDADAAVKGLQSENSKDKSKDASGDANVLDTSSDYGDVDCGPTNEQLIIQFKEMLKEQGVAPFSKWDKELPKIAFDPRFKAIPSYSARRSLFEHYVKTCADEEPEEKRAAQKAAVEGFKQLLDSASEDGAGVDPKSKNGSDESGKANKGEDKGEGECNEAAGAEAEEEDDEEDFIMNEVKRRLKELRRNNFMVLIPEEDSCAEEEEEEGETSCGEQEWRDVEAEGRLWWGGFGTLYDKYSERMLFYDRMSMQPLIELGSETPSRSPRSRSASKKTASPLRCLSLKRIEEPEDDTEHLHPPLPFTDSNHHIETAYVAHICLSWEALHCQYTQLNHLISCQPQPPSHYNLTAQQFQQFQVLLQRFIEDEPFQQGPRPGIYARTRRSFPKLLQVPNIQGSDPKGVQEEESDLVVLAPDLILIIEAAIFTFHRFLKMDKKSSNSGFGNHTQDTTLLAHIRSSLDKKKTKLKEVRKKSRRRKQKTWPQTYEDMQLLLGVVDIKIISRLVKMSRITKEQLVWCEEKMNKLDLSNGRLQRDPSPLLFPC</sequence>
<gene>
    <name evidence="4" type="primary">LOC111023905</name>
</gene>
<evidence type="ECO:0000313" key="4">
    <source>
        <dbReference type="RefSeq" id="XP_022157097.1"/>
    </source>
</evidence>
<dbReference type="Proteomes" id="UP000504603">
    <property type="component" value="Unplaced"/>
</dbReference>
<evidence type="ECO:0000259" key="2">
    <source>
        <dbReference type="PROSITE" id="PS51676"/>
    </source>
</evidence>
<dbReference type="PROSITE" id="PS51676">
    <property type="entry name" value="FF"/>
    <property type="match status" value="1"/>
</dbReference>
<feature type="region of interest" description="Disordered" evidence="1">
    <location>
        <begin position="171"/>
        <end position="220"/>
    </location>
</feature>
<dbReference type="SUPFAM" id="SSF81698">
    <property type="entry name" value="FF domain"/>
    <property type="match status" value="1"/>
</dbReference>
<feature type="region of interest" description="Disordered" evidence="1">
    <location>
        <begin position="305"/>
        <end position="325"/>
    </location>
</feature>
<dbReference type="GeneID" id="111023905"/>
<dbReference type="InterPro" id="IPR002713">
    <property type="entry name" value="FF_domain"/>
</dbReference>
<proteinExistence type="predicted"/>
<dbReference type="InterPro" id="IPR036517">
    <property type="entry name" value="FF_domain_sf"/>
</dbReference>
<feature type="domain" description="FF" evidence="2">
    <location>
        <begin position="90"/>
        <end position="145"/>
    </location>
</feature>
<dbReference type="RefSeq" id="XP_022157097.1">
    <property type="nucleotide sequence ID" value="XM_022301405.1"/>
</dbReference>
<evidence type="ECO:0000313" key="3">
    <source>
        <dbReference type="Proteomes" id="UP000504603"/>
    </source>
</evidence>
<reference evidence="4" key="1">
    <citation type="submission" date="2025-08" db="UniProtKB">
        <authorList>
            <consortium name="RefSeq"/>
        </authorList>
    </citation>
    <scope>IDENTIFICATION</scope>
    <source>
        <strain evidence="4">OHB3-1</strain>
    </source>
</reference>
<accession>A0A6J1DTN2</accession>
<dbReference type="Gene3D" id="1.10.10.440">
    <property type="entry name" value="FF domain"/>
    <property type="match status" value="1"/>
</dbReference>
<dbReference type="InterPro" id="IPR012870">
    <property type="entry name" value="DUF1666"/>
</dbReference>
<dbReference type="AlphaFoldDB" id="A0A6J1DTN2"/>
<dbReference type="Pfam" id="PF07891">
    <property type="entry name" value="DUF1666"/>
    <property type="match status" value="1"/>
</dbReference>
<evidence type="ECO:0000256" key="1">
    <source>
        <dbReference type="SAM" id="MobiDB-lite"/>
    </source>
</evidence>
<dbReference type="FunFam" id="1.10.10.440:FF:000021">
    <property type="entry name" value="pre-mRNA-processing protein 40C isoform X1"/>
    <property type="match status" value="1"/>
</dbReference>
<feature type="compositionally biased region" description="Basic and acidic residues" evidence="1">
    <location>
        <begin position="61"/>
        <end position="70"/>
    </location>
</feature>
<dbReference type="KEGG" id="mcha:111023905"/>
<feature type="region of interest" description="Disordered" evidence="1">
    <location>
        <begin position="30"/>
        <end position="83"/>
    </location>
</feature>
<organism evidence="3 4">
    <name type="scientific">Momordica charantia</name>
    <name type="common">Bitter gourd</name>
    <name type="synonym">Balsam pear</name>
    <dbReference type="NCBI Taxonomy" id="3673"/>
    <lineage>
        <taxon>Eukaryota</taxon>
        <taxon>Viridiplantae</taxon>
        <taxon>Streptophyta</taxon>
        <taxon>Embryophyta</taxon>
        <taxon>Tracheophyta</taxon>
        <taxon>Spermatophyta</taxon>
        <taxon>Magnoliopsida</taxon>
        <taxon>eudicotyledons</taxon>
        <taxon>Gunneridae</taxon>
        <taxon>Pentapetalae</taxon>
        <taxon>rosids</taxon>
        <taxon>fabids</taxon>
        <taxon>Cucurbitales</taxon>
        <taxon>Cucurbitaceae</taxon>
        <taxon>Momordiceae</taxon>
        <taxon>Momordica</taxon>
    </lineage>
</organism>
<protein>
    <submittedName>
        <fullName evidence="4">Uncharacterized protein LOC111023905 isoform X1</fullName>
    </submittedName>
</protein>
<dbReference type="Pfam" id="PF01846">
    <property type="entry name" value="FF"/>
    <property type="match status" value="1"/>
</dbReference>
<dbReference type="SMART" id="SM00441">
    <property type="entry name" value="FF"/>
    <property type="match status" value="1"/>
</dbReference>
<keyword evidence="3" id="KW-1185">Reference proteome</keyword>
<feature type="compositionally biased region" description="Basic and acidic residues" evidence="1">
    <location>
        <begin position="181"/>
        <end position="202"/>
    </location>
</feature>
<feature type="compositionally biased region" description="Acidic residues" evidence="1">
    <location>
        <begin position="211"/>
        <end position="220"/>
    </location>
</feature>